<dbReference type="Pfam" id="PF07734">
    <property type="entry name" value="FBA_1"/>
    <property type="match status" value="1"/>
</dbReference>
<dbReference type="SMART" id="SM00256">
    <property type="entry name" value="FBOX"/>
    <property type="match status" value="1"/>
</dbReference>
<feature type="compositionally biased region" description="Pro residues" evidence="1">
    <location>
        <begin position="27"/>
        <end position="41"/>
    </location>
</feature>
<evidence type="ECO:0000256" key="1">
    <source>
        <dbReference type="SAM" id="MobiDB-lite"/>
    </source>
</evidence>
<dbReference type="InterPro" id="IPR017451">
    <property type="entry name" value="F-box-assoc_interact_dom"/>
</dbReference>
<dbReference type="EMBL" id="JBGMDY010000003">
    <property type="protein sequence ID" value="KAL2341217.1"/>
    <property type="molecule type" value="Genomic_DNA"/>
</dbReference>
<dbReference type="InterPro" id="IPR006527">
    <property type="entry name" value="F-box-assoc_dom_typ1"/>
</dbReference>
<dbReference type="AlphaFoldDB" id="A0ABD1MZG2"/>
<proteinExistence type="predicted"/>
<dbReference type="InterPro" id="IPR001810">
    <property type="entry name" value="F-box_dom"/>
</dbReference>
<dbReference type="PROSITE" id="PS50181">
    <property type="entry name" value="FBOX"/>
    <property type="match status" value="1"/>
</dbReference>
<gene>
    <name evidence="3" type="ORF">Fmac_009157</name>
</gene>
<evidence type="ECO:0000313" key="3">
    <source>
        <dbReference type="EMBL" id="KAL2341217.1"/>
    </source>
</evidence>
<accession>A0ABD1MZG2</accession>
<dbReference type="InterPro" id="IPR036047">
    <property type="entry name" value="F-box-like_dom_sf"/>
</dbReference>
<dbReference type="Pfam" id="PF00646">
    <property type="entry name" value="F-box"/>
    <property type="match status" value="1"/>
</dbReference>
<protein>
    <recommendedName>
        <fullName evidence="2">F-box domain-containing protein</fullName>
    </recommendedName>
</protein>
<sequence length="393" mass="44146">MASASGDDYDDDDAAASSKRQRFTETPTPPPSDPHAPPSPTLPFELIAEILQWVPTKRLLQLQCTCKSWQSLISDPQFAKKHLRLPPKPARLILTFASPTTREFVIRSYPLHNVFDAAPVGPTELRYPSNRRKRFDLIVGSCDGILCFAVNQSLVLLWNPCIRKFKTLPPLNNQHREGSYTIFGFGYDSFSACYKVVAVFSYECDADANGYKSEVKVLTLGTESWRVVPDFPSVVPLDESGKFVSGSVNWLAYKSSPSSVIVSLDLQKECFEEVLQPDYGDVAVLDLTLGVLRHRLCVIAHGYDLLDVWLMQDYGNRESWTKLFSFPFLETPDSFPWVKALSLSEDDQLLLEFGSKLVVYNTRDGTFDTPQIQDINDCLASEVYIESLISPCS</sequence>
<organism evidence="3 4">
    <name type="scientific">Flemingia macrophylla</name>
    <dbReference type="NCBI Taxonomy" id="520843"/>
    <lineage>
        <taxon>Eukaryota</taxon>
        <taxon>Viridiplantae</taxon>
        <taxon>Streptophyta</taxon>
        <taxon>Embryophyta</taxon>
        <taxon>Tracheophyta</taxon>
        <taxon>Spermatophyta</taxon>
        <taxon>Magnoliopsida</taxon>
        <taxon>eudicotyledons</taxon>
        <taxon>Gunneridae</taxon>
        <taxon>Pentapetalae</taxon>
        <taxon>rosids</taxon>
        <taxon>fabids</taxon>
        <taxon>Fabales</taxon>
        <taxon>Fabaceae</taxon>
        <taxon>Papilionoideae</taxon>
        <taxon>50 kb inversion clade</taxon>
        <taxon>NPAAA clade</taxon>
        <taxon>indigoferoid/millettioid clade</taxon>
        <taxon>Phaseoleae</taxon>
        <taxon>Flemingia</taxon>
    </lineage>
</organism>
<dbReference type="NCBIfam" id="TIGR01640">
    <property type="entry name" value="F_box_assoc_1"/>
    <property type="match status" value="1"/>
</dbReference>
<reference evidence="3 4" key="1">
    <citation type="submission" date="2024-08" db="EMBL/GenBank/DDBJ databases">
        <title>Insights into the chromosomal genome structure of Flemingia macrophylla.</title>
        <authorList>
            <person name="Ding Y."/>
            <person name="Zhao Y."/>
            <person name="Bi W."/>
            <person name="Wu M."/>
            <person name="Zhao G."/>
            <person name="Gong Y."/>
            <person name="Li W."/>
            <person name="Zhang P."/>
        </authorList>
    </citation>
    <scope>NUCLEOTIDE SEQUENCE [LARGE SCALE GENOMIC DNA]</scope>
    <source>
        <strain evidence="3">DYQJB</strain>
        <tissue evidence="3">Leaf</tissue>
    </source>
</reference>
<dbReference type="Proteomes" id="UP001603857">
    <property type="component" value="Unassembled WGS sequence"/>
</dbReference>
<dbReference type="CDD" id="cd22157">
    <property type="entry name" value="F-box_AtFBW1-like"/>
    <property type="match status" value="1"/>
</dbReference>
<dbReference type="PANTHER" id="PTHR31672:SF13">
    <property type="entry name" value="F-BOX PROTEIN CPR30-LIKE"/>
    <property type="match status" value="1"/>
</dbReference>
<dbReference type="SUPFAM" id="SSF81383">
    <property type="entry name" value="F-box domain"/>
    <property type="match status" value="1"/>
</dbReference>
<dbReference type="PANTHER" id="PTHR31672">
    <property type="entry name" value="BNACNNG10540D PROTEIN"/>
    <property type="match status" value="1"/>
</dbReference>
<evidence type="ECO:0000313" key="4">
    <source>
        <dbReference type="Proteomes" id="UP001603857"/>
    </source>
</evidence>
<evidence type="ECO:0000259" key="2">
    <source>
        <dbReference type="PROSITE" id="PS50181"/>
    </source>
</evidence>
<keyword evidence="4" id="KW-1185">Reference proteome</keyword>
<comment type="caution">
    <text evidence="3">The sequence shown here is derived from an EMBL/GenBank/DDBJ whole genome shotgun (WGS) entry which is preliminary data.</text>
</comment>
<name>A0ABD1MZG2_9FABA</name>
<dbReference type="InterPro" id="IPR050796">
    <property type="entry name" value="SCF_F-box_component"/>
</dbReference>
<dbReference type="Gene3D" id="1.20.1280.50">
    <property type="match status" value="1"/>
</dbReference>
<feature type="region of interest" description="Disordered" evidence="1">
    <location>
        <begin position="1"/>
        <end position="41"/>
    </location>
</feature>
<feature type="domain" description="F-box" evidence="2">
    <location>
        <begin position="36"/>
        <end position="82"/>
    </location>
</feature>